<protein>
    <submittedName>
        <fullName evidence="6">Splicing factor</fullName>
    </submittedName>
</protein>
<dbReference type="InterPro" id="IPR031766">
    <property type="entry name" value="RRM_occluded"/>
</dbReference>
<dbReference type="Pfam" id="PF16842">
    <property type="entry name" value="RRM_occluded"/>
    <property type="match status" value="1"/>
</dbReference>
<keyword evidence="2 3" id="KW-0694">RNA-binding</keyword>
<feature type="domain" description="RRM" evidence="5">
    <location>
        <begin position="596"/>
        <end position="672"/>
    </location>
</feature>
<dbReference type="AlphaFoldDB" id="A0AAJ0CVQ4"/>
<dbReference type="InterPro" id="IPR035979">
    <property type="entry name" value="RBD_domain_sf"/>
</dbReference>
<feature type="compositionally biased region" description="Basic and acidic residues" evidence="4">
    <location>
        <begin position="556"/>
        <end position="570"/>
    </location>
</feature>
<dbReference type="SUPFAM" id="SSF48452">
    <property type="entry name" value="TPR-like"/>
    <property type="match status" value="1"/>
</dbReference>
<evidence type="ECO:0000256" key="1">
    <source>
        <dbReference type="ARBA" id="ARBA00022737"/>
    </source>
</evidence>
<comment type="caution">
    <text evidence="6">The sequence shown here is derived from an EMBL/GenBank/DDBJ whole genome shotgun (WGS) entry which is preliminary data.</text>
</comment>
<evidence type="ECO:0000256" key="2">
    <source>
        <dbReference type="ARBA" id="ARBA00022884"/>
    </source>
</evidence>
<dbReference type="Pfam" id="PF23240">
    <property type="entry name" value="HAT_PRP39_N"/>
    <property type="match status" value="1"/>
</dbReference>
<dbReference type="SMART" id="SM00386">
    <property type="entry name" value="HAT"/>
    <property type="match status" value="5"/>
</dbReference>
<accession>A0AAJ0CVQ4</accession>
<dbReference type="GO" id="GO:0003723">
    <property type="term" value="F:RNA binding"/>
    <property type="evidence" value="ECO:0007669"/>
    <property type="project" value="UniProtKB-UniRule"/>
</dbReference>
<dbReference type="PROSITE" id="PS50102">
    <property type="entry name" value="RRM"/>
    <property type="match status" value="4"/>
</dbReference>
<proteinExistence type="predicted"/>
<feature type="domain" description="RRM" evidence="5">
    <location>
        <begin position="673"/>
        <end position="750"/>
    </location>
</feature>
<dbReference type="Gene3D" id="3.30.70.330">
    <property type="match status" value="4"/>
</dbReference>
<dbReference type="InterPro" id="IPR000504">
    <property type="entry name" value="RRM_dom"/>
</dbReference>
<dbReference type="EMBL" id="JASWJB010000024">
    <property type="protein sequence ID" value="KAK2609326.1"/>
    <property type="molecule type" value="Genomic_DNA"/>
</dbReference>
<dbReference type="CDD" id="cd00590">
    <property type="entry name" value="RRM_SF"/>
    <property type="match status" value="1"/>
</dbReference>
<feature type="compositionally biased region" description="Low complexity" evidence="4">
    <location>
        <begin position="1022"/>
        <end position="1036"/>
    </location>
</feature>
<dbReference type="InterPro" id="IPR011990">
    <property type="entry name" value="TPR-like_helical_dom_sf"/>
</dbReference>
<name>A0AAJ0CVQ4_9HYPO</name>
<dbReference type="Proteomes" id="UP001251528">
    <property type="component" value="Unassembled WGS sequence"/>
</dbReference>
<feature type="compositionally biased region" description="Basic and acidic residues" evidence="4">
    <location>
        <begin position="1041"/>
        <end position="1064"/>
    </location>
</feature>
<dbReference type="Gene3D" id="1.25.40.10">
    <property type="entry name" value="Tetratricopeptide repeat domain"/>
    <property type="match status" value="2"/>
</dbReference>
<keyword evidence="1" id="KW-0677">Repeat</keyword>
<feature type="compositionally biased region" description="Low complexity" evidence="4">
    <location>
        <begin position="529"/>
        <end position="541"/>
    </location>
</feature>
<feature type="compositionally biased region" description="Acidic residues" evidence="4">
    <location>
        <begin position="868"/>
        <end position="878"/>
    </location>
</feature>
<organism evidence="6 7">
    <name type="scientific">Conoideocrella luteorostrata</name>
    <dbReference type="NCBI Taxonomy" id="1105319"/>
    <lineage>
        <taxon>Eukaryota</taxon>
        <taxon>Fungi</taxon>
        <taxon>Dikarya</taxon>
        <taxon>Ascomycota</taxon>
        <taxon>Pezizomycotina</taxon>
        <taxon>Sordariomycetes</taxon>
        <taxon>Hypocreomycetidae</taxon>
        <taxon>Hypocreales</taxon>
        <taxon>Clavicipitaceae</taxon>
        <taxon>Conoideocrella</taxon>
    </lineage>
</organism>
<feature type="region of interest" description="Disordered" evidence="4">
    <location>
        <begin position="529"/>
        <end position="586"/>
    </location>
</feature>
<feature type="region of interest" description="Disordered" evidence="4">
    <location>
        <begin position="973"/>
        <end position="1064"/>
    </location>
</feature>
<dbReference type="SMART" id="SM00360">
    <property type="entry name" value="RRM"/>
    <property type="match status" value="4"/>
</dbReference>
<evidence type="ECO:0000313" key="6">
    <source>
        <dbReference type="EMBL" id="KAK2609326.1"/>
    </source>
</evidence>
<evidence type="ECO:0000256" key="4">
    <source>
        <dbReference type="SAM" id="MobiDB-lite"/>
    </source>
</evidence>
<feature type="domain" description="RRM" evidence="5">
    <location>
        <begin position="764"/>
        <end position="841"/>
    </location>
</feature>
<dbReference type="GO" id="GO:0006396">
    <property type="term" value="P:RNA processing"/>
    <property type="evidence" value="ECO:0007669"/>
    <property type="project" value="InterPro"/>
</dbReference>
<dbReference type="Pfam" id="PF00076">
    <property type="entry name" value="RRM_1"/>
    <property type="match status" value="3"/>
</dbReference>
<feature type="domain" description="RRM" evidence="5">
    <location>
        <begin position="894"/>
        <end position="966"/>
    </location>
</feature>
<evidence type="ECO:0000313" key="7">
    <source>
        <dbReference type="Proteomes" id="UP001251528"/>
    </source>
</evidence>
<gene>
    <name evidence="6" type="primary">PRP24</name>
    <name evidence="6" type="ORF">QQS21_002107</name>
</gene>
<evidence type="ECO:0000256" key="3">
    <source>
        <dbReference type="PROSITE-ProRule" id="PRU00176"/>
    </source>
</evidence>
<dbReference type="InterPro" id="IPR012677">
    <property type="entry name" value="Nucleotide-bd_a/b_plait_sf"/>
</dbReference>
<evidence type="ECO:0000259" key="5">
    <source>
        <dbReference type="PROSITE" id="PS50102"/>
    </source>
</evidence>
<keyword evidence="7" id="KW-1185">Reference proteome</keyword>
<reference evidence="6" key="1">
    <citation type="submission" date="2023-06" db="EMBL/GenBank/DDBJ databases">
        <title>Conoideocrella luteorostrata (Hypocreales: Clavicipitaceae), a potential biocontrol fungus for elongate hemlock scale in United States Christmas tree production areas.</title>
        <authorList>
            <person name="Barrett H."/>
            <person name="Lovett B."/>
            <person name="Macias A.M."/>
            <person name="Stajich J.E."/>
            <person name="Kasson M.T."/>
        </authorList>
    </citation>
    <scope>NUCLEOTIDE SEQUENCE</scope>
    <source>
        <strain evidence="6">ARSEF 14590</strain>
    </source>
</reference>
<dbReference type="SUPFAM" id="SSF54928">
    <property type="entry name" value="RNA-binding domain, RBD"/>
    <property type="match status" value="2"/>
</dbReference>
<feature type="region of interest" description="Disordered" evidence="4">
    <location>
        <begin position="844"/>
        <end position="888"/>
    </location>
</feature>
<dbReference type="InterPro" id="IPR003107">
    <property type="entry name" value="HAT"/>
</dbReference>
<dbReference type="PANTHER" id="PTHR10352">
    <property type="entry name" value="EUKARYOTIC TRANSLATION INITIATION FACTOR 3 SUBUNIT G"/>
    <property type="match status" value="1"/>
</dbReference>
<sequence>MANPIGEDSWIAYLEETARHASDLEQRVNIIELYKRAVSAEPGSLRLWLAYCDFFRVLWENSNSSDAQWSEEEQMMGQELFSLDASLDLWQQGYEAVQYRMSDSHELWDRWISFEMEEFTKSKTPDSLRRIIQLYRERLSVPHLTWDETSQSFSSFLSEHDQSAWEETMKEITTSAQITKRAIQVRDPFELKLKQTERNGDAEAQKSQLREYLDWEQRGTKRKHGDTELSVKLCSGLFDRALTSLFATDEDVWYDYIVFLSSTFDAQSSSDRLLDASRRAVQHCPSSGQLWSRYIQCAEEADLPFEDIEVIKQRANGDSQLCKDGMENMIEMYGAWCAFLKRMALNPTATDEQTDFAESGLKAAIEDVTKTGKRLYGKDFQGDPKYRLERIYIQYLTEKKDAIDEARLLWKKLERNVIHADSHDFWINYYTWEMLVFSSGFSCSDDRGIPTMATATLQSAATRKNIDWPEKILEVYMQHCNVYETTDVVRRAKDYVHQTQKVLTYRRKRDQEAQAAQYAAYVEAQARDQAQTEASSQQQAASEDRLSPSGSKRKRDSNVDIQHDDSENAIKRRRNGDEAVDDMASDQLPKRDREHATVLVTNLPFEITQTEILKYFKPYGHINNITAFAKDEQKQSATALIEFSTTEEAQSALLRDAKYFGESQISVQPGHDLTVYIANFPPAADENFIKDLFKDCGEILSIRWPSLKVNTHRRFCYLSFLDRGASAKAVAKEGKLLEGKYRLLAKYSDPSRKKKREGAIAEGREIHIGNLDRSTTEADLRDVFSKFGTVMRVNIPQNVAGRSRGFAFLDLETKEQAAKAAKELHNTKFRSQILQVQISKESKVKPTAKTADFQRLSASPAPPSARDDGDEVMDDGDTSQDLNEPPRSSEIAARTIALMGLPDTVNDARVKALVEPLGSIIKLIHQPGYGGATIEFADVATAGKAALQLSTMEYEGHQLRTGSADELRQNKTHSINNNAGKPQKQDMPKPKGGFIPPPRSIRRPTLGKLGAKRGLGFAPRKSSPASGAGLAESAASNDAPKSNDDFKAMFLAGRKEEKPEGKDA</sequence>